<keyword evidence="2" id="KW-1185">Reference proteome</keyword>
<dbReference type="Proteomes" id="UP000241118">
    <property type="component" value="Unassembled WGS sequence"/>
</dbReference>
<evidence type="ECO:0000313" key="2">
    <source>
        <dbReference type="Proteomes" id="UP000241118"/>
    </source>
</evidence>
<reference evidence="1 2" key="1">
    <citation type="submission" date="2018-03" db="EMBL/GenBank/DDBJ databases">
        <title>Genomic Encyclopedia of Type Strains, Phase III (KMG-III): the genomes of soil and plant-associated and newly described type strains.</title>
        <authorList>
            <person name="Whitman W."/>
        </authorList>
    </citation>
    <scope>NUCLEOTIDE SEQUENCE [LARGE SCALE GENOMIC DNA]</scope>
    <source>
        <strain evidence="1 2">CGMCC 4.7097</strain>
    </source>
</reference>
<evidence type="ECO:0000313" key="1">
    <source>
        <dbReference type="EMBL" id="PSL44116.1"/>
    </source>
</evidence>
<dbReference type="EMBL" id="PYAX01000029">
    <property type="protein sequence ID" value="PSL44116.1"/>
    <property type="molecule type" value="Genomic_DNA"/>
</dbReference>
<sequence length="238" mass="27207">MFESIVDRIRPDVLDLRLDKNFCLEIADVYDRAPTWAPDRELARSYRALQRVSLRQFELVVAGGIRVEPWRGGGLPYRDSAELRGQVRRTRVLKLHLTADGHGSVPGPDDHPMRADSGVEVDGVRLCHNDVFRVVHDVFGHVAFDQGFGPRGEFTATYLHARMYPVSARSALFTEQIGQVCWFFFGPHLRDRSGVPRPPGDEGYVPARHRPYPQPKVFAFDRRYLDRFGALFTTEESR</sequence>
<organism evidence="1 2">
    <name type="scientific">Saccharothrix carnea</name>
    <dbReference type="NCBI Taxonomy" id="1280637"/>
    <lineage>
        <taxon>Bacteria</taxon>
        <taxon>Bacillati</taxon>
        <taxon>Actinomycetota</taxon>
        <taxon>Actinomycetes</taxon>
        <taxon>Pseudonocardiales</taxon>
        <taxon>Pseudonocardiaceae</taxon>
        <taxon>Saccharothrix</taxon>
    </lineage>
</organism>
<accession>A0A2P8HD12</accession>
<name>A0A2P8HD12_SACCR</name>
<comment type="caution">
    <text evidence="1">The sequence shown here is derived from an EMBL/GenBank/DDBJ whole genome shotgun (WGS) entry which is preliminary data.</text>
</comment>
<gene>
    <name evidence="1" type="ORF">B0I31_12928</name>
</gene>
<proteinExistence type="predicted"/>
<dbReference type="AlphaFoldDB" id="A0A2P8HD12"/>
<protein>
    <submittedName>
        <fullName evidence="1">Uncharacterized protein</fullName>
    </submittedName>
</protein>